<dbReference type="Gene3D" id="1.20.1640.10">
    <property type="entry name" value="Multidrug efflux transporter AcrB transmembrane domain"/>
    <property type="match status" value="2"/>
</dbReference>
<dbReference type="Gene3D" id="3.30.2090.10">
    <property type="entry name" value="Multidrug efflux transporter AcrB TolC docking domain, DN and DC subdomains"/>
    <property type="match status" value="2"/>
</dbReference>
<dbReference type="SUPFAM" id="SSF82866">
    <property type="entry name" value="Multidrug efflux transporter AcrB transmembrane domain"/>
    <property type="match status" value="2"/>
</dbReference>
<keyword evidence="1" id="KW-0472">Membrane</keyword>
<gene>
    <name evidence="2" type="ORF">VB739_10885</name>
</gene>
<dbReference type="InterPro" id="IPR027463">
    <property type="entry name" value="AcrB_DN_DC_subdom"/>
</dbReference>
<evidence type="ECO:0000256" key="1">
    <source>
        <dbReference type="SAM" id="Phobius"/>
    </source>
</evidence>
<dbReference type="PANTHER" id="PTHR32063:SF11">
    <property type="entry name" value="CATION OR DRUG EFFLUX SYSTEM PROTEIN"/>
    <property type="match status" value="1"/>
</dbReference>
<dbReference type="PRINTS" id="PR00702">
    <property type="entry name" value="ACRIFLAVINRP"/>
</dbReference>
<accession>A0ABU5SWZ9</accession>
<keyword evidence="3" id="KW-1185">Reference proteome</keyword>
<sequence>MKSISDPFLRRPVLTLVLSLLVLLAGLISLPGLKVENLPPIAPGRVSVSASYPGASPEVVEQGVTSLLEKQFNGLERLDSIRSTSSANGSSISLGFEGGNPEINQINTQNEAAVVSRQLPAQVSRFGVQVRRTSDDLLMVLSFSASRDRYDDVFLSGWVDQVIRDRLQRVPGVGEVRLFGGSSLAFRLWLDPLRLEERNLTISEVRDALEEQNVLAALGQAGVAPSPDDQLVTLPLRMEGRLRTAQEFENLVVDRSANGGVTLLKDVGRVSLGSENYESIATDLNGKTAVAVGIFQRDGSNALEVNQGVNDALEDLGSSFPPGVDLQVIVDEAASIRTSINRTTASLREAVLLVFLVLLLGLGNSRLALISASAVPVALIGSLAVLRLSGDSINTLTLFGMVLASGLVVDDAIVVSEDIGRRLENGRSPLQAAQEAMAELGGAVIATSLVLIVVFLPVLTMQGSLGRLYAPIALTIGGTIVFSTFNALTFTPVAASRLLHAERREPGWLLRWIDPPRRALERLEGPYDRLLTRVLGWRRRVLAGLLLGLLLTGLVFQQRPKAFIPQEDSGQLRGVVLLQDGIALPRTQRVMEQVRAVVAEEPLMRFANFYAGRSFGDSSPNKGIFFLRLTPIEERGAADQSAAVVAERLNKRLRQTITDATVIVSESPTVRGFSSESGLEFDLLDTSGGRLSLGEFQQEAEAFIAAARDSGAFGQVGTRFSADAPLLRVIPDRLRMASLQVDLDELVSVLGASFGSDYVNDSFEGDQVRKVIIQLDGDTRRNADDVLALQVRNRDDQLIPLAQVVRVEAGTGPTTINHTRLVRSISIRAQPGPGVSSGQAIALLEQLKRDRGSTATDLEWAGLAREEARSGGGNLQVFALAVLVMFLVLAGLYENFADPLIILATVPMGVLGGVLGLALRGLPLDVYGQMGLLVLVSLAAKNAILIVEFANQRLAEGMPLDAAVHGAAVARLRPILLTAFSSLAGFLPLLFASGAGAASRTSIGTVVFFGLLVATGLTLFLVPTLYRIVKGWELSLGAGRREEPV</sequence>
<dbReference type="RefSeq" id="WP_323357076.1">
    <property type="nucleotide sequence ID" value="NZ_JAYGHY010000035.1"/>
</dbReference>
<feature type="transmembrane region" description="Helical" evidence="1">
    <location>
        <begin position="345"/>
        <end position="362"/>
    </location>
</feature>
<feature type="transmembrane region" description="Helical" evidence="1">
    <location>
        <begin position="468"/>
        <end position="495"/>
    </location>
</feature>
<evidence type="ECO:0000313" key="2">
    <source>
        <dbReference type="EMBL" id="MEA5443055.1"/>
    </source>
</evidence>
<dbReference type="Gene3D" id="3.30.70.1430">
    <property type="entry name" value="Multidrug efflux transporter AcrB pore domain"/>
    <property type="match status" value="2"/>
</dbReference>
<feature type="transmembrane region" description="Helical" evidence="1">
    <location>
        <begin position="436"/>
        <end position="456"/>
    </location>
</feature>
<comment type="caution">
    <text evidence="2">The sequence shown here is derived from an EMBL/GenBank/DDBJ whole genome shotgun (WGS) entry which is preliminary data.</text>
</comment>
<feature type="transmembrane region" description="Helical" evidence="1">
    <location>
        <begin position="931"/>
        <end position="951"/>
    </location>
</feature>
<dbReference type="Gene3D" id="3.30.70.1320">
    <property type="entry name" value="Multidrug efflux transporter AcrB pore domain like"/>
    <property type="match status" value="1"/>
</dbReference>
<dbReference type="SUPFAM" id="SSF82693">
    <property type="entry name" value="Multidrug efflux transporter AcrB pore domain, PN1, PN2, PC1 and PC2 subdomains"/>
    <property type="match status" value="3"/>
</dbReference>
<dbReference type="Gene3D" id="3.30.70.1440">
    <property type="entry name" value="Multidrug efflux transporter AcrB pore domain"/>
    <property type="match status" value="1"/>
</dbReference>
<dbReference type="EMBL" id="JAYGHY010000035">
    <property type="protein sequence ID" value="MEA5443055.1"/>
    <property type="molecule type" value="Genomic_DNA"/>
</dbReference>
<dbReference type="SUPFAM" id="SSF82714">
    <property type="entry name" value="Multidrug efflux transporter AcrB TolC docking domain, DN and DC subdomains"/>
    <property type="match status" value="2"/>
</dbReference>
<keyword evidence="1" id="KW-1133">Transmembrane helix</keyword>
<dbReference type="Proteomes" id="UP001302329">
    <property type="component" value="Unassembled WGS sequence"/>
</dbReference>
<proteinExistence type="predicted"/>
<feature type="transmembrane region" description="Helical" evidence="1">
    <location>
        <begin position="396"/>
        <end position="415"/>
    </location>
</feature>
<protein>
    <submittedName>
        <fullName evidence="2">Efflux RND transporter permease subunit</fullName>
    </submittedName>
</protein>
<dbReference type="InterPro" id="IPR001036">
    <property type="entry name" value="Acrflvin-R"/>
</dbReference>
<keyword evidence="1" id="KW-0812">Transmembrane</keyword>
<feature type="transmembrane region" description="Helical" evidence="1">
    <location>
        <begin position="875"/>
        <end position="893"/>
    </location>
</feature>
<name>A0ABU5SWZ9_9CYAN</name>
<organism evidence="2 3">
    <name type="scientific">Cyanobium gracile UHCC 0281</name>
    <dbReference type="NCBI Taxonomy" id="3110309"/>
    <lineage>
        <taxon>Bacteria</taxon>
        <taxon>Bacillati</taxon>
        <taxon>Cyanobacteriota</taxon>
        <taxon>Cyanophyceae</taxon>
        <taxon>Synechococcales</taxon>
        <taxon>Prochlorococcaceae</taxon>
        <taxon>Cyanobium</taxon>
    </lineage>
</organism>
<feature type="transmembrane region" description="Helical" evidence="1">
    <location>
        <begin position="1003"/>
        <end position="1026"/>
    </location>
</feature>
<feature type="transmembrane region" description="Helical" evidence="1">
    <location>
        <begin position="972"/>
        <end position="991"/>
    </location>
</feature>
<evidence type="ECO:0000313" key="3">
    <source>
        <dbReference type="Proteomes" id="UP001302329"/>
    </source>
</evidence>
<feature type="transmembrane region" description="Helical" evidence="1">
    <location>
        <begin position="369"/>
        <end position="390"/>
    </location>
</feature>
<feature type="transmembrane region" description="Helical" evidence="1">
    <location>
        <begin position="539"/>
        <end position="556"/>
    </location>
</feature>
<feature type="transmembrane region" description="Helical" evidence="1">
    <location>
        <begin position="900"/>
        <end position="919"/>
    </location>
</feature>
<reference evidence="2 3" key="1">
    <citation type="submission" date="2023-12" db="EMBL/GenBank/DDBJ databases">
        <title>Baltic Sea Cyanobacteria.</title>
        <authorList>
            <person name="Delbaje E."/>
            <person name="Fewer D.P."/>
            <person name="Shishido T.K."/>
        </authorList>
    </citation>
    <scope>NUCLEOTIDE SEQUENCE [LARGE SCALE GENOMIC DNA]</scope>
    <source>
        <strain evidence="2 3">UHCC 0281</strain>
    </source>
</reference>
<dbReference type="PANTHER" id="PTHR32063">
    <property type="match status" value="1"/>
</dbReference>
<dbReference type="Pfam" id="PF00873">
    <property type="entry name" value="ACR_tran"/>
    <property type="match status" value="1"/>
</dbReference>